<evidence type="ECO:0000256" key="5">
    <source>
        <dbReference type="ARBA" id="ARBA00023157"/>
    </source>
</evidence>
<evidence type="ECO:0000256" key="2">
    <source>
        <dbReference type="ARBA" id="ARBA00010011"/>
    </source>
</evidence>
<organism evidence="9 10">
    <name type="scientific">Branchiostoma belcheri</name>
    <name type="common">Amphioxus</name>
    <dbReference type="NCBI Taxonomy" id="7741"/>
    <lineage>
        <taxon>Eukaryota</taxon>
        <taxon>Metazoa</taxon>
        <taxon>Chordata</taxon>
        <taxon>Cephalochordata</taxon>
        <taxon>Leptocardii</taxon>
        <taxon>Amphioxiformes</taxon>
        <taxon>Branchiostomatidae</taxon>
        <taxon>Branchiostoma</taxon>
    </lineage>
</organism>
<evidence type="ECO:0000256" key="1">
    <source>
        <dbReference type="ARBA" id="ARBA00004613"/>
    </source>
</evidence>
<dbReference type="GO" id="GO:0009986">
    <property type="term" value="C:cell surface"/>
    <property type="evidence" value="ECO:0007669"/>
    <property type="project" value="TreeGrafter"/>
</dbReference>
<dbReference type="PROSITE" id="PS51092">
    <property type="entry name" value="FN2_2"/>
    <property type="match status" value="1"/>
</dbReference>
<evidence type="ECO:0000313" key="10">
    <source>
        <dbReference type="RefSeq" id="XP_019638098.1"/>
    </source>
</evidence>
<dbReference type="OrthoDB" id="406838at2759"/>
<feature type="disulfide bond" evidence="6">
    <location>
        <begin position="39"/>
        <end position="65"/>
    </location>
</feature>
<dbReference type="GO" id="GO:0005576">
    <property type="term" value="C:extracellular region"/>
    <property type="evidence" value="ECO:0007669"/>
    <property type="project" value="UniProtKB-SubCell"/>
</dbReference>
<reference evidence="10 11" key="1">
    <citation type="submission" date="2025-04" db="UniProtKB">
        <authorList>
            <consortium name="RefSeq"/>
        </authorList>
    </citation>
    <scope>IDENTIFICATION</scope>
    <source>
        <tissue evidence="10 11">Gonad</tissue>
    </source>
</reference>
<gene>
    <name evidence="10 11" type="primary">LOC109480346</name>
</gene>
<comment type="similarity">
    <text evidence="2">Belongs to the seminal plasma protein family.</text>
</comment>
<dbReference type="GeneID" id="109480346"/>
<dbReference type="RefSeq" id="XP_019638099.1">
    <property type="nucleotide sequence ID" value="XM_019782540.1"/>
</dbReference>
<evidence type="ECO:0000259" key="8">
    <source>
        <dbReference type="PROSITE" id="PS51092"/>
    </source>
</evidence>
<evidence type="ECO:0000256" key="4">
    <source>
        <dbReference type="ARBA" id="ARBA00022737"/>
    </source>
</evidence>
<comment type="caution">
    <text evidence="6">Lacks conserved residue(s) required for the propagation of feature annotation.</text>
</comment>
<evidence type="ECO:0000256" key="7">
    <source>
        <dbReference type="SAM" id="SignalP"/>
    </source>
</evidence>
<dbReference type="RefSeq" id="XP_019638098.1">
    <property type="nucleotide sequence ID" value="XM_019782539.1"/>
</dbReference>
<keyword evidence="7" id="KW-0732">Signal</keyword>
<dbReference type="Pfam" id="PF00040">
    <property type="entry name" value="fn2"/>
    <property type="match status" value="1"/>
</dbReference>
<proteinExistence type="inferred from homology"/>
<protein>
    <submittedName>
        <fullName evidence="10 11">Matrix metalloproteinase-9-like</fullName>
    </submittedName>
</protein>
<name>A0A6P4ZMT6_BRABE</name>
<dbReference type="PANTHER" id="PTHR22918">
    <property type="entry name" value="SEMINAL PLASMA PROTEIN"/>
    <property type="match status" value="1"/>
</dbReference>
<keyword evidence="3" id="KW-0964">Secreted</keyword>
<keyword evidence="5 6" id="KW-1015">Disulfide bond</keyword>
<dbReference type="InterPro" id="IPR013806">
    <property type="entry name" value="Kringle-like"/>
</dbReference>
<dbReference type="InterPro" id="IPR036943">
    <property type="entry name" value="FN_type2_sf"/>
</dbReference>
<feature type="chain" id="PRO_5044647673" evidence="7">
    <location>
        <begin position="26"/>
        <end position="115"/>
    </location>
</feature>
<evidence type="ECO:0000256" key="3">
    <source>
        <dbReference type="ARBA" id="ARBA00022525"/>
    </source>
</evidence>
<dbReference type="Gene3D" id="2.10.10.10">
    <property type="entry name" value="Fibronectin, type II, collagen-binding"/>
    <property type="match status" value="1"/>
</dbReference>
<dbReference type="SUPFAM" id="SSF57440">
    <property type="entry name" value="Kringle-like"/>
    <property type="match status" value="1"/>
</dbReference>
<dbReference type="AlphaFoldDB" id="A0A6P4ZMT6"/>
<dbReference type="Proteomes" id="UP000515135">
    <property type="component" value="Unplaced"/>
</dbReference>
<dbReference type="GO" id="GO:0008201">
    <property type="term" value="F:heparin binding"/>
    <property type="evidence" value="ECO:0007669"/>
    <property type="project" value="TreeGrafter"/>
</dbReference>
<feature type="domain" description="Fibronectin type-II" evidence="8">
    <location>
        <begin position="34"/>
        <end position="80"/>
    </location>
</feature>
<evidence type="ECO:0000256" key="6">
    <source>
        <dbReference type="PROSITE-ProRule" id="PRU00479"/>
    </source>
</evidence>
<dbReference type="InterPro" id="IPR051666">
    <property type="entry name" value="SP_Capacitation_Regulator"/>
</dbReference>
<evidence type="ECO:0000313" key="11">
    <source>
        <dbReference type="RefSeq" id="XP_019638099.1"/>
    </source>
</evidence>
<dbReference type="InterPro" id="IPR000562">
    <property type="entry name" value="FN_type2_dom"/>
</dbReference>
<keyword evidence="4" id="KW-0677">Repeat</keyword>
<comment type="subcellular location">
    <subcellularLocation>
        <location evidence="1">Secreted</location>
    </subcellularLocation>
</comment>
<dbReference type="SMART" id="SM00059">
    <property type="entry name" value="FN2"/>
    <property type="match status" value="1"/>
</dbReference>
<accession>A0A6P4ZMT6</accession>
<keyword evidence="9" id="KW-1185">Reference proteome</keyword>
<dbReference type="PANTHER" id="PTHR22918:SF1">
    <property type="entry name" value="FIBRONECTIN TYPE-II DOMAIN-CONTAINING PROTEIN"/>
    <property type="match status" value="1"/>
</dbReference>
<sequence>MNSKAVCFLLVTMVVMVTLIDNSEGWARRRRHKGPKGACHFPFEYEGKIYHSCTTVNHKYGRAWCSLTPVFEGKWKNCDVEDKRGWMETRGLFQQLRSWLEWATGAQEDYDAFEK</sequence>
<dbReference type="KEGG" id="bbel:109480346"/>
<feature type="signal peptide" evidence="7">
    <location>
        <begin position="1"/>
        <end position="25"/>
    </location>
</feature>
<evidence type="ECO:0000313" key="9">
    <source>
        <dbReference type="Proteomes" id="UP000515135"/>
    </source>
</evidence>